<evidence type="ECO:0000313" key="2">
    <source>
        <dbReference type="Proteomes" id="UP000575068"/>
    </source>
</evidence>
<dbReference type="AlphaFoldDB" id="A0A840HYJ7"/>
<comment type="caution">
    <text evidence="1">The sequence shown here is derived from an EMBL/GenBank/DDBJ whole genome shotgun (WGS) entry which is preliminary data.</text>
</comment>
<dbReference type="EMBL" id="JACHOV010000012">
    <property type="protein sequence ID" value="MBB4642588.1"/>
    <property type="molecule type" value="Genomic_DNA"/>
</dbReference>
<keyword evidence="2" id="KW-1185">Reference proteome</keyword>
<reference evidence="1 2" key="1">
    <citation type="submission" date="2020-08" db="EMBL/GenBank/DDBJ databases">
        <title>Genomic Encyclopedia of Type Strains, Phase IV (KMG-IV): sequencing the most valuable type-strain genomes for metagenomic binning, comparative biology and taxonomic classification.</title>
        <authorList>
            <person name="Goeker M."/>
        </authorList>
    </citation>
    <scope>NUCLEOTIDE SEQUENCE [LARGE SCALE GENOMIC DNA]</scope>
    <source>
        <strain evidence="1 2">DSM 7465</strain>
    </source>
</reference>
<name>A0A840HYJ7_9SPHN</name>
<organism evidence="1 2">
    <name type="scientific">Rhizorhapis suberifaciens</name>
    <name type="common">corky root of lettuce</name>
    <dbReference type="NCBI Taxonomy" id="13656"/>
    <lineage>
        <taxon>Bacteria</taxon>
        <taxon>Pseudomonadati</taxon>
        <taxon>Pseudomonadota</taxon>
        <taxon>Alphaproteobacteria</taxon>
        <taxon>Sphingomonadales</taxon>
        <taxon>Sphingomonadaceae</taxon>
        <taxon>Rhizorhapis</taxon>
    </lineage>
</organism>
<protein>
    <submittedName>
        <fullName evidence="1">Uncharacterized protein</fullName>
    </submittedName>
</protein>
<evidence type="ECO:0000313" key="1">
    <source>
        <dbReference type="EMBL" id="MBB4642588.1"/>
    </source>
</evidence>
<accession>A0A840HYJ7</accession>
<gene>
    <name evidence="1" type="ORF">HNQ99_002924</name>
</gene>
<sequence length="92" mass="10345">MSSPFRTVIAVDAETSIQHSGFIGERFRFELPICSIPNGGIWREQTTLVLQSNGCLYVPFKVAIGKAVLDYSDIVPRLYEGRGRLPSLVRFR</sequence>
<dbReference type="Proteomes" id="UP000575068">
    <property type="component" value="Unassembled WGS sequence"/>
</dbReference>
<proteinExistence type="predicted"/>